<dbReference type="RefSeq" id="WP_256765388.1">
    <property type="nucleotide sequence ID" value="NZ_JANIGO010000005.1"/>
</dbReference>
<dbReference type="EMBL" id="JANIGO010000005">
    <property type="protein sequence ID" value="MCQ8897584.1"/>
    <property type="molecule type" value="Genomic_DNA"/>
</dbReference>
<name>A0ABT1WJI1_9BURK</name>
<accession>A0ABT1WJI1</accession>
<dbReference type="Gene3D" id="3.40.50.300">
    <property type="entry name" value="P-loop containing nucleotide triphosphate hydrolases"/>
    <property type="match status" value="1"/>
</dbReference>
<evidence type="ECO:0000313" key="2">
    <source>
        <dbReference type="EMBL" id="MCQ8897584.1"/>
    </source>
</evidence>
<reference evidence="2 3" key="1">
    <citation type="submission" date="2022-07" db="EMBL/GenBank/DDBJ databases">
        <authorList>
            <person name="Xamxidin M."/>
            <person name="Wu M."/>
        </authorList>
    </citation>
    <scope>NUCLEOTIDE SEQUENCE [LARGE SCALE GENOMIC DNA]</scope>
    <source>
        <strain evidence="2 3">NBRC 111650</strain>
    </source>
</reference>
<dbReference type="Proteomes" id="UP001204142">
    <property type="component" value="Unassembled WGS sequence"/>
</dbReference>
<dbReference type="InterPro" id="IPR025669">
    <property type="entry name" value="AAA_dom"/>
</dbReference>
<dbReference type="CDD" id="cd02042">
    <property type="entry name" value="ParAB_family"/>
    <property type="match status" value="1"/>
</dbReference>
<dbReference type="SUPFAM" id="SSF52540">
    <property type="entry name" value="P-loop containing nucleoside triphosphate hydrolases"/>
    <property type="match status" value="1"/>
</dbReference>
<gene>
    <name evidence="2" type="ORF">NQT62_14170</name>
</gene>
<proteinExistence type="predicted"/>
<evidence type="ECO:0000313" key="3">
    <source>
        <dbReference type="Proteomes" id="UP001204142"/>
    </source>
</evidence>
<evidence type="ECO:0000259" key="1">
    <source>
        <dbReference type="Pfam" id="PF13614"/>
    </source>
</evidence>
<keyword evidence="3" id="KW-1185">Reference proteome</keyword>
<dbReference type="InterPro" id="IPR050678">
    <property type="entry name" value="DNA_Partitioning_ATPase"/>
</dbReference>
<protein>
    <submittedName>
        <fullName evidence="2">ParA family protein</fullName>
    </submittedName>
</protein>
<dbReference type="InterPro" id="IPR027417">
    <property type="entry name" value="P-loop_NTPase"/>
</dbReference>
<comment type="caution">
    <text evidence="2">The sequence shown here is derived from an EMBL/GenBank/DDBJ whole genome shotgun (WGS) entry which is preliminary data.</text>
</comment>
<organism evidence="2 3">
    <name type="scientific">Limnobacter humi</name>
    <dbReference type="NCBI Taxonomy" id="1778671"/>
    <lineage>
        <taxon>Bacteria</taxon>
        <taxon>Pseudomonadati</taxon>
        <taxon>Pseudomonadota</taxon>
        <taxon>Betaproteobacteria</taxon>
        <taxon>Burkholderiales</taxon>
        <taxon>Burkholderiaceae</taxon>
        <taxon>Limnobacter</taxon>
    </lineage>
</organism>
<dbReference type="PANTHER" id="PTHR13696">
    <property type="entry name" value="P-LOOP CONTAINING NUCLEOSIDE TRIPHOSPHATE HYDROLASE"/>
    <property type="match status" value="1"/>
</dbReference>
<dbReference type="Pfam" id="PF13614">
    <property type="entry name" value="AAA_31"/>
    <property type="match status" value="1"/>
</dbReference>
<sequence length="265" mass="29388">MRRVVFNQKGGVGKSTITANLAAIAANAGLKTLLIDLDPQGNSTQYITGQGGEALEYTLADLFDQALNFKIRPKQASEFISETPYENLDVLASHPALEELQVKLESRYKIFKLREALDELGGRYDRIYIDTPPALNFFSRSALIAANSVLVPFDCDEFSRRALYNLLDSLNEIRADHNPGLALEGIVVNQFQPRASLPQKLVAELREEGLPVLPTTLSSSVKIRESHEASQPMIHFMPTHKLAQEFIAMHEELERAAVKAGRKAA</sequence>
<feature type="domain" description="AAA" evidence="1">
    <location>
        <begin position="5"/>
        <end position="181"/>
    </location>
</feature>
<dbReference type="PANTHER" id="PTHR13696:SF52">
    <property type="entry name" value="PARA FAMILY PROTEIN CT_582"/>
    <property type="match status" value="1"/>
</dbReference>